<feature type="region of interest" description="Disordered" evidence="1">
    <location>
        <begin position="131"/>
        <end position="174"/>
    </location>
</feature>
<proteinExistence type="predicted"/>
<keyword evidence="3" id="KW-1185">Reference proteome</keyword>
<reference evidence="2" key="1">
    <citation type="submission" date="2023-03" db="EMBL/GenBank/DDBJ databases">
        <title>Massive genome expansion in bonnet fungi (Mycena s.s.) driven by repeated elements and novel gene families across ecological guilds.</title>
        <authorList>
            <consortium name="Lawrence Berkeley National Laboratory"/>
            <person name="Harder C.B."/>
            <person name="Miyauchi S."/>
            <person name="Viragh M."/>
            <person name="Kuo A."/>
            <person name="Thoen E."/>
            <person name="Andreopoulos B."/>
            <person name="Lu D."/>
            <person name="Skrede I."/>
            <person name="Drula E."/>
            <person name="Henrissat B."/>
            <person name="Morin E."/>
            <person name="Kohler A."/>
            <person name="Barry K."/>
            <person name="LaButti K."/>
            <person name="Morin E."/>
            <person name="Salamov A."/>
            <person name="Lipzen A."/>
            <person name="Mereny Z."/>
            <person name="Hegedus B."/>
            <person name="Baldrian P."/>
            <person name="Stursova M."/>
            <person name="Weitz H."/>
            <person name="Taylor A."/>
            <person name="Grigoriev I.V."/>
            <person name="Nagy L.G."/>
            <person name="Martin F."/>
            <person name="Kauserud H."/>
        </authorList>
    </citation>
    <scope>NUCLEOTIDE SEQUENCE</scope>
    <source>
        <strain evidence="2">9144</strain>
    </source>
</reference>
<dbReference type="EMBL" id="JARJCW010000192">
    <property type="protein sequence ID" value="KAJ7187576.1"/>
    <property type="molecule type" value="Genomic_DNA"/>
</dbReference>
<dbReference type="Proteomes" id="UP001219525">
    <property type="component" value="Unassembled WGS sequence"/>
</dbReference>
<organism evidence="2 3">
    <name type="scientific">Mycena pura</name>
    <dbReference type="NCBI Taxonomy" id="153505"/>
    <lineage>
        <taxon>Eukaryota</taxon>
        <taxon>Fungi</taxon>
        <taxon>Dikarya</taxon>
        <taxon>Basidiomycota</taxon>
        <taxon>Agaricomycotina</taxon>
        <taxon>Agaricomycetes</taxon>
        <taxon>Agaricomycetidae</taxon>
        <taxon>Agaricales</taxon>
        <taxon>Marasmiineae</taxon>
        <taxon>Mycenaceae</taxon>
        <taxon>Mycena</taxon>
    </lineage>
</organism>
<gene>
    <name evidence="2" type="ORF">GGX14DRAFT_580967</name>
</gene>
<protein>
    <submittedName>
        <fullName evidence="2">Uncharacterized protein</fullName>
    </submittedName>
</protein>
<sequence length="174" mass="19035">MPTPLAYDLQVLVSRLADLDIVEADPIIQDQIMALSQVLAAKSSALAAARLPNNASYQNNPQAFQDLYSHDTSIPDNTSLTMQSLCAEAVHRRQCADPGKKTLGNCIRDSTGLLSNEDAVANLKLTESWTKSNNKKKEQWDRQLAADSAAEQAANIAQQKKAEEEAAARSKRQR</sequence>
<comment type="caution">
    <text evidence="2">The sequence shown here is derived from an EMBL/GenBank/DDBJ whole genome shotgun (WGS) entry which is preliminary data.</text>
</comment>
<evidence type="ECO:0000313" key="2">
    <source>
        <dbReference type="EMBL" id="KAJ7187576.1"/>
    </source>
</evidence>
<evidence type="ECO:0000313" key="3">
    <source>
        <dbReference type="Proteomes" id="UP001219525"/>
    </source>
</evidence>
<dbReference type="AlphaFoldDB" id="A0AAD6XVD2"/>
<name>A0AAD6XVD2_9AGAR</name>
<accession>A0AAD6XVD2</accession>
<evidence type="ECO:0000256" key="1">
    <source>
        <dbReference type="SAM" id="MobiDB-lite"/>
    </source>
</evidence>
<feature type="compositionally biased region" description="Low complexity" evidence="1">
    <location>
        <begin position="143"/>
        <end position="159"/>
    </location>
</feature>